<dbReference type="PROSITE" id="PS50943">
    <property type="entry name" value="HTH_CROC1"/>
    <property type="match status" value="1"/>
</dbReference>
<feature type="region of interest" description="Disordered" evidence="1">
    <location>
        <begin position="93"/>
        <end position="117"/>
    </location>
</feature>
<dbReference type="InterPro" id="IPR010982">
    <property type="entry name" value="Lambda_DNA-bd_dom_sf"/>
</dbReference>
<dbReference type="SUPFAM" id="SSF47413">
    <property type="entry name" value="lambda repressor-like DNA-binding domains"/>
    <property type="match status" value="1"/>
</dbReference>
<protein>
    <recommendedName>
        <fullName evidence="2">HTH cro/C1-type domain-containing protein</fullName>
    </recommendedName>
</protein>
<reference evidence="3 4" key="1">
    <citation type="submission" date="2017-09" db="EMBL/GenBank/DDBJ databases">
        <title>Depth-based differentiation of microbial function through sediment-hosted aquifers and enrichment of novel symbionts in the deep terrestrial subsurface.</title>
        <authorList>
            <person name="Probst A.J."/>
            <person name="Ladd B."/>
            <person name="Jarett J.K."/>
            <person name="Geller-Mcgrath D.E."/>
            <person name="Sieber C.M."/>
            <person name="Emerson J.B."/>
            <person name="Anantharaman K."/>
            <person name="Thomas B.C."/>
            <person name="Malmstrom R."/>
            <person name="Stieglmeier M."/>
            <person name="Klingl A."/>
            <person name="Woyke T."/>
            <person name="Ryan C.M."/>
            <person name="Banfield J.F."/>
        </authorList>
    </citation>
    <scope>NUCLEOTIDE SEQUENCE [LARGE SCALE GENOMIC DNA]</scope>
    <source>
        <strain evidence="3">CG17_big_fil_post_rev_8_21_14_2_50_48_46</strain>
    </source>
</reference>
<evidence type="ECO:0000313" key="4">
    <source>
        <dbReference type="Proteomes" id="UP000231019"/>
    </source>
</evidence>
<dbReference type="AlphaFoldDB" id="A0A2M7GA60"/>
<dbReference type="PANTHER" id="PTHR34475">
    <property type="match status" value="1"/>
</dbReference>
<gene>
    <name evidence="3" type="ORF">COW36_02670</name>
</gene>
<dbReference type="EMBL" id="PFFQ01000006">
    <property type="protein sequence ID" value="PIW19032.1"/>
    <property type="molecule type" value="Genomic_DNA"/>
</dbReference>
<accession>A0A2M7GA60</accession>
<organism evidence="3 4">
    <name type="scientific">bacterium (Candidatus Blackallbacteria) CG17_big_fil_post_rev_8_21_14_2_50_48_46</name>
    <dbReference type="NCBI Taxonomy" id="2014261"/>
    <lineage>
        <taxon>Bacteria</taxon>
        <taxon>Candidatus Blackallbacteria</taxon>
    </lineage>
</organism>
<dbReference type="Gene3D" id="1.10.260.40">
    <property type="entry name" value="lambda repressor-like DNA-binding domains"/>
    <property type="match status" value="1"/>
</dbReference>
<dbReference type="PANTHER" id="PTHR34475:SF1">
    <property type="entry name" value="CYTOSKELETON PROTEIN RODZ"/>
    <property type="match status" value="1"/>
</dbReference>
<dbReference type="GO" id="GO:0003677">
    <property type="term" value="F:DNA binding"/>
    <property type="evidence" value="ECO:0007669"/>
    <property type="project" value="InterPro"/>
</dbReference>
<evidence type="ECO:0000313" key="3">
    <source>
        <dbReference type="EMBL" id="PIW19032.1"/>
    </source>
</evidence>
<dbReference type="InterPro" id="IPR001387">
    <property type="entry name" value="Cro/C1-type_HTH"/>
</dbReference>
<comment type="caution">
    <text evidence="3">The sequence shown here is derived from an EMBL/GenBank/DDBJ whole genome shotgun (WGS) entry which is preliminary data.</text>
</comment>
<evidence type="ECO:0000256" key="1">
    <source>
        <dbReference type="SAM" id="MobiDB-lite"/>
    </source>
</evidence>
<dbReference type="InterPro" id="IPR050400">
    <property type="entry name" value="Bact_Cytoskel_RodZ"/>
</dbReference>
<name>A0A2M7GA60_9BACT</name>
<evidence type="ECO:0000259" key="2">
    <source>
        <dbReference type="PROSITE" id="PS50943"/>
    </source>
</evidence>
<feature type="domain" description="HTH cro/C1-type" evidence="2">
    <location>
        <begin position="23"/>
        <end position="83"/>
    </location>
</feature>
<dbReference type="Proteomes" id="UP000231019">
    <property type="component" value="Unassembled WGS sequence"/>
</dbReference>
<proteinExistence type="predicted"/>
<feature type="compositionally biased region" description="Polar residues" evidence="1">
    <location>
        <begin position="99"/>
        <end position="117"/>
    </location>
</feature>
<dbReference type="Pfam" id="PF13413">
    <property type="entry name" value="HTH_25"/>
    <property type="match status" value="1"/>
</dbReference>
<sequence length="232" mass="26106">MSYVQIPEKTESMARSIEIGSILKQARLQKNISLEEVSKQTFIKLHYLYALEEGYLDQLPAPVYTSGYIRQYARLLNLDEAHLIRQYHEQIGTGRGYNRSGNNTVASGEGNTPVDSQFTPILSQRNGSSQLEEIGLPLSQNMTKKTGVSTVSMNQNQTPIAPQSQISVATSDKRVVDTIEGARKEALTMRHQTEQYADTVLNHVEDEIQKTLTVIRNGRAYLKNRLDSYAKQ</sequence>